<dbReference type="PANTHER" id="PTHR24058">
    <property type="entry name" value="DUAL SPECIFICITY PROTEIN KINASE"/>
    <property type="match status" value="1"/>
</dbReference>
<dbReference type="InParanoid" id="E1ZRN2"/>
<evidence type="ECO:0000256" key="6">
    <source>
        <dbReference type="PROSITE-ProRule" id="PRU10141"/>
    </source>
</evidence>
<dbReference type="STRING" id="554065.E1ZRN2"/>
<protein>
    <recommendedName>
        <fullName evidence="7">Protein kinase domain-containing protein</fullName>
    </recommendedName>
</protein>
<keyword evidence="5 6" id="KW-0067">ATP-binding</keyword>
<dbReference type="RefSeq" id="XP_005843542.1">
    <property type="nucleotide sequence ID" value="XM_005843480.1"/>
</dbReference>
<evidence type="ECO:0000256" key="4">
    <source>
        <dbReference type="ARBA" id="ARBA00022777"/>
    </source>
</evidence>
<evidence type="ECO:0000256" key="5">
    <source>
        <dbReference type="ARBA" id="ARBA00022840"/>
    </source>
</evidence>
<dbReference type="InterPro" id="IPR017441">
    <property type="entry name" value="Protein_kinase_ATP_BS"/>
</dbReference>
<dbReference type="GO" id="GO:0004674">
    <property type="term" value="F:protein serine/threonine kinase activity"/>
    <property type="evidence" value="ECO:0007669"/>
    <property type="project" value="UniProtKB-KW"/>
</dbReference>
<dbReference type="SUPFAM" id="SSF56112">
    <property type="entry name" value="Protein kinase-like (PK-like)"/>
    <property type="match status" value="1"/>
</dbReference>
<dbReference type="GeneID" id="17350937"/>
<reference evidence="8 9" key="1">
    <citation type="journal article" date="2010" name="Plant Cell">
        <title>The Chlorella variabilis NC64A genome reveals adaptation to photosymbiosis, coevolution with viruses, and cryptic sex.</title>
        <authorList>
            <person name="Blanc G."/>
            <person name="Duncan G."/>
            <person name="Agarkova I."/>
            <person name="Borodovsky M."/>
            <person name="Gurnon J."/>
            <person name="Kuo A."/>
            <person name="Lindquist E."/>
            <person name="Lucas S."/>
            <person name="Pangilinan J."/>
            <person name="Polle J."/>
            <person name="Salamov A."/>
            <person name="Terry A."/>
            <person name="Yamada T."/>
            <person name="Dunigan D.D."/>
            <person name="Grigoriev I.V."/>
            <person name="Claverie J.M."/>
            <person name="Van Etten J.L."/>
        </authorList>
    </citation>
    <scope>NUCLEOTIDE SEQUENCE [LARGE SCALE GENOMIC DNA]</scope>
    <source>
        <strain evidence="8 9">NC64A</strain>
    </source>
</reference>
<dbReference type="PROSITE" id="PS50011">
    <property type="entry name" value="PROTEIN_KINASE_DOM"/>
    <property type="match status" value="1"/>
</dbReference>
<dbReference type="GO" id="GO:0004713">
    <property type="term" value="F:protein tyrosine kinase activity"/>
    <property type="evidence" value="ECO:0007669"/>
    <property type="project" value="TreeGrafter"/>
</dbReference>
<dbReference type="GO" id="GO:0005524">
    <property type="term" value="F:ATP binding"/>
    <property type="evidence" value="ECO:0007669"/>
    <property type="project" value="UniProtKB-UniRule"/>
</dbReference>
<name>E1ZRN2_CHLVA</name>
<feature type="non-terminal residue" evidence="8">
    <location>
        <position position="105"/>
    </location>
</feature>
<keyword evidence="1" id="KW-0723">Serine/threonine-protein kinase</keyword>
<evidence type="ECO:0000313" key="9">
    <source>
        <dbReference type="Proteomes" id="UP000008141"/>
    </source>
</evidence>
<dbReference type="Gene3D" id="3.30.200.20">
    <property type="entry name" value="Phosphorylase Kinase, domain 1"/>
    <property type="match status" value="1"/>
</dbReference>
<evidence type="ECO:0000256" key="3">
    <source>
        <dbReference type="ARBA" id="ARBA00022741"/>
    </source>
</evidence>
<dbReference type="InterPro" id="IPR000719">
    <property type="entry name" value="Prot_kinase_dom"/>
</dbReference>
<feature type="binding site" evidence="6">
    <location>
        <position position="86"/>
    </location>
    <ligand>
        <name>ATP</name>
        <dbReference type="ChEBI" id="CHEBI:30616"/>
    </ligand>
</feature>
<evidence type="ECO:0000256" key="1">
    <source>
        <dbReference type="ARBA" id="ARBA00022527"/>
    </source>
</evidence>
<dbReference type="Proteomes" id="UP000008141">
    <property type="component" value="Unassembled WGS sequence"/>
</dbReference>
<dbReference type="PROSITE" id="PS00107">
    <property type="entry name" value="PROTEIN_KINASE_ATP"/>
    <property type="match status" value="1"/>
</dbReference>
<dbReference type="EMBL" id="GL433863">
    <property type="protein sequence ID" value="EFN51440.1"/>
    <property type="molecule type" value="Genomic_DNA"/>
</dbReference>
<dbReference type="AlphaFoldDB" id="E1ZRN2"/>
<gene>
    <name evidence="8" type="ORF">CHLNCDRAFT_140157</name>
</gene>
<keyword evidence="3 6" id="KW-0547">Nucleotide-binding</keyword>
<accession>E1ZRN2</accession>
<keyword evidence="4" id="KW-0418">Kinase</keyword>
<dbReference type="OrthoDB" id="9332038at2759"/>
<dbReference type="eggNOG" id="KOG0667">
    <property type="taxonomic scope" value="Eukaryota"/>
</dbReference>
<dbReference type="InterPro" id="IPR050494">
    <property type="entry name" value="Ser_Thr_dual-spec_kinase"/>
</dbReference>
<organism evidence="9">
    <name type="scientific">Chlorella variabilis</name>
    <name type="common">Green alga</name>
    <dbReference type="NCBI Taxonomy" id="554065"/>
    <lineage>
        <taxon>Eukaryota</taxon>
        <taxon>Viridiplantae</taxon>
        <taxon>Chlorophyta</taxon>
        <taxon>core chlorophytes</taxon>
        <taxon>Trebouxiophyceae</taxon>
        <taxon>Chlorellales</taxon>
        <taxon>Chlorellaceae</taxon>
        <taxon>Chlorella clade</taxon>
        <taxon>Chlorella</taxon>
    </lineage>
</organism>
<keyword evidence="9" id="KW-1185">Reference proteome</keyword>
<dbReference type="KEGG" id="cvr:CHLNCDRAFT_140157"/>
<dbReference type="GO" id="GO:0005737">
    <property type="term" value="C:cytoplasm"/>
    <property type="evidence" value="ECO:0007669"/>
    <property type="project" value="TreeGrafter"/>
</dbReference>
<evidence type="ECO:0000313" key="8">
    <source>
        <dbReference type="EMBL" id="EFN51440.1"/>
    </source>
</evidence>
<feature type="domain" description="Protein kinase" evidence="7">
    <location>
        <begin position="54"/>
        <end position="105"/>
    </location>
</feature>
<dbReference type="InterPro" id="IPR011009">
    <property type="entry name" value="Kinase-like_dom_sf"/>
</dbReference>
<sequence>MGQSRGSRRRGVEPFRYSSKLAPRRLLTKPADPASNGGWDNANHDLIVAVGDEYVVRDLLGQGTFGQVFKCVGAEDEDDGEAIAIKVVKNQAAYYHQARVEIGVL</sequence>
<proteinExistence type="predicted"/>
<dbReference type="PANTHER" id="PTHR24058:SF17">
    <property type="entry name" value="HOMEODOMAIN INTERACTING PROTEIN KINASE, ISOFORM D"/>
    <property type="match status" value="1"/>
</dbReference>
<evidence type="ECO:0000259" key="7">
    <source>
        <dbReference type="PROSITE" id="PS50011"/>
    </source>
</evidence>
<evidence type="ECO:0000256" key="2">
    <source>
        <dbReference type="ARBA" id="ARBA00022679"/>
    </source>
</evidence>
<keyword evidence="2" id="KW-0808">Transferase</keyword>